<dbReference type="RefSeq" id="XP_025837416.1">
    <property type="nucleotide sequence ID" value="XM_025981631.1"/>
</dbReference>
<accession>A0A7F5RNA7</accession>
<feature type="compositionally biased region" description="Basic residues" evidence="7">
    <location>
        <begin position="112"/>
        <end position="122"/>
    </location>
</feature>
<keyword evidence="3" id="KW-0202">Cytokine</keyword>
<evidence type="ECO:0000256" key="4">
    <source>
        <dbReference type="ARBA" id="ARBA00022525"/>
    </source>
</evidence>
<gene>
    <name evidence="10" type="primary">LOC112906771</name>
</gene>
<dbReference type="GeneID" id="112906771"/>
<dbReference type="SUPFAM" id="SSF49842">
    <property type="entry name" value="TNF-like"/>
    <property type="match status" value="1"/>
</dbReference>
<feature type="compositionally biased region" description="Low complexity" evidence="7">
    <location>
        <begin position="23"/>
        <end position="35"/>
    </location>
</feature>
<dbReference type="InterPro" id="IPR006052">
    <property type="entry name" value="TNF_dom"/>
</dbReference>
<dbReference type="InterPro" id="IPR008983">
    <property type="entry name" value="Tumour_necrosis_fac-like_dom"/>
</dbReference>
<dbReference type="CTD" id="36054"/>
<dbReference type="InterPro" id="IPR021184">
    <property type="entry name" value="TNF_CS"/>
</dbReference>
<evidence type="ECO:0000256" key="7">
    <source>
        <dbReference type="SAM" id="MobiDB-lite"/>
    </source>
</evidence>
<dbReference type="PANTHER" id="PTHR15151">
    <property type="entry name" value="PROTEIN EIGER"/>
    <property type="match status" value="1"/>
</dbReference>
<comment type="subcellular location">
    <subcellularLocation>
        <location evidence="1">Secreted</location>
    </subcellularLocation>
</comment>
<evidence type="ECO:0000256" key="3">
    <source>
        <dbReference type="ARBA" id="ARBA00022514"/>
    </source>
</evidence>
<keyword evidence="5" id="KW-1015">Disulfide bond</keyword>
<dbReference type="OrthoDB" id="6159739at2759"/>
<keyword evidence="4" id="KW-0964">Secreted</keyword>
<reference evidence="10" key="1">
    <citation type="submission" date="2025-08" db="UniProtKB">
        <authorList>
            <consortium name="RefSeq"/>
        </authorList>
    </citation>
    <scope>IDENTIFICATION</scope>
    <source>
        <tissue evidence="10">Entire body</tissue>
    </source>
</reference>
<evidence type="ECO:0000256" key="6">
    <source>
        <dbReference type="ARBA" id="ARBA00023180"/>
    </source>
</evidence>
<dbReference type="GO" id="GO:0005164">
    <property type="term" value="F:tumor necrosis factor receptor binding"/>
    <property type="evidence" value="ECO:0007669"/>
    <property type="project" value="InterPro"/>
</dbReference>
<evidence type="ECO:0000256" key="1">
    <source>
        <dbReference type="ARBA" id="ARBA00004613"/>
    </source>
</evidence>
<dbReference type="GO" id="GO:0006955">
    <property type="term" value="P:immune response"/>
    <property type="evidence" value="ECO:0007669"/>
    <property type="project" value="InterPro"/>
</dbReference>
<dbReference type="PROSITE" id="PS50049">
    <property type="entry name" value="THD_2"/>
    <property type="match status" value="1"/>
</dbReference>
<feature type="domain" description="THD" evidence="8">
    <location>
        <begin position="131"/>
        <end position="280"/>
    </location>
</feature>
<evidence type="ECO:0000256" key="2">
    <source>
        <dbReference type="ARBA" id="ARBA00008670"/>
    </source>
</evidence>
<dbReference type="GO" id="GO:0016020">
    <property type="term" value="C:membrane"/>
    <property type="evidence" value="ECO:0007669"/>
    <property type="project" value="InterPro"/>
</dbReference>
<comment type="similarity">
    <text evidence="2">Belongs to the tumor necrosis factor family.</text>
</comment>
<dbReference type="InParanoid" id="A0A7F5RNA7"/>
<keyword evidence="6" id="KW-0325">Glycoprotein</keyword>
<evidence type="ECO:0000313" key="9">
    <source>
        <dbReference type="Proteomes" id="UP000192223"/>
    </source>
</evidence>
<protein>
    <submittedName>
        <fullName evidence="10">Protein eiger</fullName>
    </submittedName>
</protein>
<dbReference type="KEGG" id="apln:112906771"/>
<dbReference type="Gene3D" id="2.60.120.40">
    <property type="match status" value="1"/>
</dbReference>
<proteinExistence type="inferred from homology"/>
<dbReference type="SMART" id="SM00207">
    <property type="entry name" value="TNF"/>
    <property type="match status" value="1"/>
</dbReference>
<dbReference type="AlphaFoldDB" id="A0A7F5RNA7"/>
<name>A0A7F5RNA7_AGRPL</name>
<dbReference type="GO" id="GO:0005615">
    <property type="term" value="C:extracellular space"/>
    <property type="evidence" value="ECO:0007669"/>
    <property type="project" value="UniProtKB-KW"/>
</dbReference>
<evidence type="ECO:0000256" key="5">
    <source>
        <dbReference type="ARBA" id="ARBA00023157"/>
    </source>
</evidence>
<organism evidence="9 10">
    <name type="scientific">Agrilus planipennis</name>
    <name type="common">Emerald ash borer</name>
    <name type="synonym">Agrilus marcopoli</name>
    <dbReference type="NCBI Taxonomy" id="224129"/>
    <lineage>
        <taxon>Eukaryota</taxon>
        <taxon>Metazoa</taxon>
        <taxon>Ecdysozoa</taxon>
        <taxon>Arthropoda</taxon>
        <taxon>Hexapoda</taxon>
        <taxon>Insecta</taxon>
        <taxon>Pterygota</taxon>
        <taxon>Neoptera</taxon>
        <taxon>Endopterygota</taxon>
        <taxon>Coleoptera</taxon>
        <taxon>Polyphaga</taxon>
        <taxon>Elateriformia</taxon>
        <taxon>Buprestoidea</taxon>
        <taxon>Buprestidae</taxon>
        <taxon>Agrilinae</taxon>
        <taxon>Agrilus</taxon>
    </lineage>
</organism>
<dbReference type="PROSITE" id="PS00251">
    <property type="entry name" value="THD_1"/>
    <property type="match status" value="1"/>
</dbReference>
<evidence type="ECO:0000259" key="8">
    <source>
        <dbReference type="PROSITE" id="PS50049"/>
    </source>
</evidence>
<feature type="region of interest" description="Disordered" evidence="7">
    <location>
        <begin position="20"/>
        <end position="39"/>
    </location>
</feature>
<dbReference type="Pfam" id="PF00229">
    <property type="entry name" value="TNF"/>
    <property type="match status" value="1"/>
</dbReference>
<evidence type="ECO:0000313" key="10">
    <source>
        <dbReference type="RefSeq" id="XP_025837416.1"/>
    </source>
</evidence>
<dbReference type="InterPro" id="IPR051748">
    <property type="entry name" value="TNF_Ligand_Superfamily"/>
</dbReference>
<dbReference type="PANTHER" id="PTHR15151:SF24">
    <property type="entry name" value="A PROLIFERATION-INDUCING LIGAND-LIKE PROTEIN-RELATED"/>
    <property type="match status" value="1"/>
</dbReference>
<dbReference type="GO" id="GO:0005125">
    <property type="term" value="F:cytokine activity"/>
    <property type="evidence" value="ECO:0007669"/>
    <property type="project" value="UniProtKB-KW"/>
</dbReference>
<keyword evidence="9" id="KW-1185">Reference proteome</keyword>
<feature type="region of interest" description="Disordered" evidence="7">
    <location>
        <begin position="75"/>
        <end position="124"/>
    </location>
</feature>
<dbReference type="Proteomes" id="UP000192223">
    <property type="component" value="Unplaced"/>
</dbReference>
<sequence length="286" mass="32661">MVYDSNYLSESENDNYASDYLENDVSSDNNFSDNVEMTRGNPNASQIAISLVKRAVGDANAQGLSLASDDSKEILSDNLQPTESFTRRTRARNPWRPNVDVEEIEPKSTATSRRRNRNRHRNNNLESLQQAIVHFSGDTSKYVVGKHENFRGNGHLRHPNQIFADWKESDWVKPLGMNEKFDFMNGYLKIKENGLYFVYAQIYYLDEHDTNGFHVHKNRDAILQCTVMTHTVSTVTKGNTCYTAGVEYLREGDEISIRDVGSHRYSLFEPGKSFFGVIKLGDVKVK</sequence>